<gene>
    <name evidence="1" type="ORF">EJB05_44502</name>
</gene>
<dbReference type="OrthoDB" id="754299at2759"/>
<organism evidence="1 2">
    <name type="scientific">Eragrostis curvula</name>
    <name type="common">weeping love grass</name>
    <dbReference type="NCBI Taxonomy" id="38414"/>
    <lineage>
        <taxon>Eukaryota</taxon>
        <taxon>Viridiplantae</taxon>
        <taxon>Streptophyta</taxon>
        <taxon>Embryophyta</taxon>
        <taxon>Tracheophyta</taxon>
        <taxon>Spermatophyta</taxon>
        <taxon>Magnoliopsida</taxon>
        <taxon>Liliopsida</taxon>
        <taxon>Poales</taxon>
        <taxon>Poaceae</taxon>
        <taxon>PACMAD clade</taxon>
        <taxon>Chloridoideae</taxon>
        <taxon>Eragrostideae</taxon>
        <taxon>Eragrostidinae</taxon>
        <taxon>Eragrostis</taxon>
    </lineage>
</organism>
<name>A0A5J9THQ6_9POAL</name>
<sequence>MKDIVASPGTPSGLALRVSQVVCALGSLVAMGNAFGFSNYSAYLYSGFSHLRELQPPPVWTSLWRETSSSATHIYPYLACSRYRIA</sequence>
<evidence type="ECO:0008006" key="3">
    <source>
        <dbReference type="Google" id="ProtNLM"/>
    </source>
</evidence>
<accession>A0A5J9THQ6</accession>
<evidence type="ECO:0000313" key="1">
    <source>
        <dbReference type="EMBL" id="TVU10946.1"/>
    </source>
</evidence>
<dbReference type="Gramene" id="TVU10946">
    <property type="protein sequence ID" value="TVU10946"/>
    <property type="gene ID" value="EJB05_44502"/>
</dbReference>
<comment type="caution">
    <text evidence="1">The sequence shown here is derived from an EMBL/GenBank/DDBJ whole genome shotgun (WGS) entry which is preliminary data.</text>
</comment>
<reference evidence="1 2" key="1">
    <citation type="journal article" date="2019" name="Sci. Rep.">
        <title>A high-quality genome of Eragrostis curvula grass provides insights into Poaceae evolution and supports new strategies to enhance forage quality.</title>
        <authorList>
            <person name="Carballo J."/>
            <person name="Santos B.A.C.M."/>
            <person name="Zappacosta D."/>
            <person name="Garbus I."/>
            <person name="Selva J.P."/>
            <person name="Gallo C.A."/>
            <person name="Diaz A."/>
            <person name="Albertini E."/>
            <person name="Caccamo M."/>
            <person name="Echenique V."/>
        </authorList>
    </citation>
    <scope>NUCLEOTIDE SEQUENCE [LARGE SCALE GENOMIC DNA]</scope>
    <source>
        <strain evidence="2">cv. Victoria</strain>
        <tissue evidence="1">Leaf</tissue>
    </source>
</reference>
<feature type="non-terminal residue" evidence="1">
    <location>
        <position position="86"/>
    </location>
</feature>
<evidence type="ECO:0000313" key="2">
    <source>
        <dbReference type="Proteomes" id="UP000324897"/>
    </source>
</evidence>
<dbReference type="Proteomes" id="UP000324897">
    <property type="component" value="Chromosome 3"/>
</dbReference>
<keyword evidence="2" id="KW-1185">Reference proteome</keyword>
<dbReference type="EMBL" id="RWGY01000039">
    <property type="protein sequence ID" value="TVU10946.1"/>
    <property type="molecule type" value="Genomic_DNA"/>
</dbReference>
<dbReference type="AlphaFoldDB" id="A0A5J9THQ6"/>
<proteinExistence type="predicted"/>
<protein>
    <recommendedName>
        <fullName evidence="3">CASP-like protein</fullName>
    </recommendedName>
</protein>